<feature type="coiled-coil region" evidence="1">
    <location>
        <begin position="77"/>
        <end position="104"/>
    </location>
</feature>
<keyword evidence="6" id="KW-1185">Reference proteome</keyword>
<evidence type="ECO:0000256" key="1">
    <source>
        <dbReference type="SAM" id="Coils"/>
    </source>
</evidence>
<evidence type="ECO:0000313" key="3">
    <source>
        <dbReference type="EMBL" id="SFW74054.1"/>
    </source>
</evidence>
<dbReference type="EMBL" id="FPIZ01000013">
    <property type="protein sequence ID" value="SFW74054.1"/>
    <property type="molecule type" value="Genomic_DNA"/>
</dbReference>
<dbReference type="EMBL" id="CP140154">
    <property type="protein sequence ID" value="WQG91892.1"/>
    <property type="molecule type" value="Genomic_DNA"/>
</dbReference>
<protein>
    <submittedName>
        <fullName evidence="3 4">Protein phosphatase 2C</fullName>
    </submittedName>
</protein>
<evidence type="ECO:0000313" key="5">
    <source>
        <dbReference type="Proteomes" id="UP000183788"/>
    </source>
</evidence>
<dbReference type="AlphaFoldDB" id="A0A1K1RPT2"/>
<proteinExistence type="predicted"/>
<organism evidence="3 5">
    <name type="scientific">Chitinophaga sancti</name>
    <dbReference type="NCBI Taxonomy" id="1004"/>
    <lineage>
        <taxon>Bacteria</taxon>
        <taxon>Pseudomonadati</taxon>
        <taxon>Bacteroidota</taxon>
        <taxon>Chitinophagia</taxon>
        <taxon>Chitinophagales</taxon>
        <taxon>Chitinophagaceae</taxon>
        <taxon>Chitinophaga</taxon>
    </lineage>
</organism>
<sequence length="240" mass="27212">MHIDSTLQIGAYHLQNCEDYLFHDNIGTNRLLCAVMDGCTMGTDSYFIATMVGKLLRKIVKERHYLEFIQPSRLSLSEQLKHIIQQLFQELKLLKNQLQLEQREMLTTIIVFLLDHNAGTGLIVGDGVVSIDGEVTIFEQDNRPDYLGYHLQEDFETWYTKQAIMNVASFKDLSISTDGISSFMALEGGETDLDPIAYLLFDSGVLEKKLKYLEHQVGLRPTDDVAIIRVRHANDEGSPG</sequence>
<dbReference type="Gene3D" id="3.60.40.10">
    <property type="entry name" value="PPM-type phosphatase domain"/>
    <property type="match status" value="1"/>
</dbReference>
<dbReference type="Proteomes" id="UP001326715">
    <property type="component" value="Chromosome"/>
</dbReference>
<dbReference type="OrthoDB" id="654410at2"/>
<gene>
    <name evidence="3" type="ORF">SAMN05661012_04093</name>
    <name evidence="4" type="ORF">SR876_10280</name>
</gene>
<name>A0A1K1RPT2_9BACT</name>
<dbReference type="Pfam" id="PF13672">
    <property type="entry name" value="PP2C_2"/>
    <property type="match status" value="1"/>
</dbReference>
<reference evidence="3 5" key="1">
    <citation type="submission" date="2016-11" db="EMBL/GenBank/DDBJ databases">
        <authorList>
            <person name="Jaros S."/>
            <person name="Januszkiewicz K."/>
            <person name="Wedrychowicz H."/>
        </authorList>
    </citation>
    <scope>NUCLEOTIDE SEQUENCE [LARGE SCALE GENOMIC DNA]</scope>
    <source>
        <strain evidence="3 5">DSM 784</strain>
    </source>
</reference>
<dbReference type="STRING" id="1004.SAMN05661012_04093"/>
<evidence type="ECO:0000259" key="2">
    <source>
        <dbReference type="Pfam" id="PF13672"/>
    </source>
</evidence>
<keyword evidence="1" id="KW-0175">Coiled coil</keyword>
<evidence type="ECO:0000313" key="6">
    <source>
        <dbReference type="Proteomes" id="UP001326715"/>
    </source>
</evidence>
<evidence type="ECO:0000313" key="4">
    <source>
        <dbReference type="EMBL" id="WQG91892.1"/>
    </source>
</evidence>
<reference evidence="4 6" key="2">
    <citation type="submission" date="2023-11" db="EMBL/GenBank/DDBJ databases">
        <title>MicrobeMod: A computational toolkit for identifying prokaryotic methylation and restriction-modification with nanopore sequencing.</title>
        <authorList>
            <person name="Crits-Christoph A."/>
            <person name="Kang S.C."/>
            <person name="Lee H."/>
            <person name="Ostrov N."/>
        </authorList>
    </citation>
    <scope>NUCLEOTIDE SEQUENCE [LARGE SCALE GENOMIC DNA]</scope>
    <source>
        <strain evidence="4 6">ATCC 23090</strain>
    </source>
</reference>
<feature type="domain" description="PPM-type phosphatase" evidence="2">
    <location>
        <begin position="15"/>
        <end position="185"/>
    </location>
</feature>
<dbReference type="Proteomes" id="UP000183788">
    <property type="component" value="Unassembled WGS sequence"/>
</dbReference>
<dbReference type="RefSeq" id="WP_072363087.1">
    <property type="nucleotide sequence ID" value="NZ_CP139972.1"/>
</dbReference>
<dbReference type="InterPro" id="IPR036457">
    <property type="entry name" value="PPM-type-like_dom_sf"/>
</dbReference>
<dbReference type="InterPro" id="IPR001932">
    <property type="entry name" value="PPM-type_phosphatase-like_dom"/>
</dbReference>
<accession>A0A1K1RPT2</accession>
<dbReference type="SUPFAM" id="SSF81606">
    <property type="entry name" value="PP2C-like"/>
    <property type="match status" value="1"/>
</dbReference>